<reference evidence="3" key="2">
    <citation type="submission" date="2024-10" db="UniProtKB">
        <authorList>
            <consortium name="EnsemblProtists"/>
        </authorList>
    </citation>
    <scope>IDENTIFICATION</scope>
</reference>
<dbReference type="SUPFAM" id="SSF48173">
    <property type="entry name" value="Cryptochrome/photolyase FAD-binding domain"/>
    <property type="match status" value="1"/>
</dbReference>
<dbReference type="PANTHER" id="PTHR10211">
    <property type="entry name" value="DEOXYRIBODIPYRIMIDINE PHOTOLYASE"/>
    <property type="match status" value="1"/>
</dbReference>
<dbReference type="InterPro" id="IPR052219">
    <property type="entry name" value="Photolyase_Class-2"/>
</dbReference>
<dbReference type="RefSeq" id="XP_005768503.1">
    <property type="nucleotide sequence ID" value="XM_005768446.1"/>
</dbReference>
<keyword evidence="4" id="KW-1185">Reference proteome</keyword>
<dbReference type="InterPro" id="IPR006050">
    <property type="entry name" value="DNA_photolyase_N"/>
</dbReference>
<dbReference type="EnsemblProtists" id="EOD16074">
    <property type="protein sequence ID" value="EOD16074"/>
    <property type="gene ID" value="EMIHUDRAFT_245417"/>
</dbReference>
<dbReference type="PaxDb" id="2903-EOD16074"/>
<dbReference type="KEGG" id="ehx:EMIHUDRAFT_245417"/>
<evidence type="ECO:0000256" key="1">
    <source>
        <dbReference type="SAM" id="MobiDB-lite"/>
    </source>
</evidence>
<dbReference type="InterPro" id="IPR032673">
    <property type="entry name" value="DNA_photolyase_2_CS"/>
</dbReference>
<dbReference type="PANTHER" id="PTHR10211:SF0">
    <property type="entry name" value="DEOXYRIBODIPYRIMIDINE PHOTO-LYASE"/>
    <property type="match status" value="1"/>
</dbReference>
<evidence type="ECO:0000313" key="3">
    <source>
        <dbReference type="EnsemblProtists" id="EOD16074"/>
    </source>
</evidence>
<dbReference type="InterPro" id="IPR014729">
    <property type="entry name" value="Rossmann-like_a/b/a_fold"/>
</dbReference>
<dbReference type="STRING" id="2903.R1E593"/>
<protein>
    <recommendedName>
        <fullName evidence="2">Photolyase/cryptochrome alpha/beta domain-containing protein</fullName>
    </recommendedName>
</protein>
<dbReference type="AlphaFoldDB" id="A0A0D3IXT9"/>
<evidence type="ECO:0000259" key="2">
    <source>
        <dbReference type="PROSITE" id="PS51645"/>
    </source>
</evidence>
<dbReference type="PROSITE" id="PS51645">
    <property type="entry name" value="PHR_CRY_ALPHA_BETA"/>
    <property type="match status" value="1"/>
</dbReference>
<dbReference type="GeneID" id="17262221"/>
<proteinExistence type="predicted"/>
<dbReference type="Pfam" id="PF00875">
    <property type="entry name" value="DNA_photolyase"/>
    <property type="match status" value="1"/>
</dbReference>
<dbReference type="eggNOG" id="KOG0133">
    <property type="taxonomic scope" value="Eukaryota"/>
</dbReference>
<dbReference type="PROSITE" id="PS01084">
    <property type="entry name" value="DNA_PHOTOLYASES_2_2"/>
    <property type="match status" value="1"/>
</dbReference>
<reference evidence="4" key="1">
    <citation type="journal article" date="2013" name="Nature">
        <title>Pan genome of the phytoplankton Emiliania underpins its global distribution.</title>
        <authorList>
            <person name="Read B.A."/>
            <person name="Kegel J."/>
            <person name="Klute M.J."/>
            <person name="Kuo A."/>
            <person name="Lefebvre S.C."/>
            <person name="Maumus F."/>
            <person name="Mayer C."/>
            <person name="Miller J."/>
            <person name="Monier A."/>
            <person name="Salamov A."/>
            <person name="Young J."/>
            <person name="Aguilar M."/>
            <person name="Claverie J.M."/>
            <person name="Frickenhaus S."/>
            <person name="Gonzalez K."/>
            <person name="Herman E.K."/>
            <person name="Lin Y.C."/>
            <person name="Napier J."/>
            <person name="Ogata H."/>
            <person name="Sarno A.F."/>
            <person name="Shmutz J."/>
            <person name="Schroeder D."/>
            <person name="de Vargas C."/>
            <person name="Verret F."/>
            <person name="von Dassow P."/>
            <person name="Valentin K."/>
            <person name="Van de Peer Y."/>
            <person name="Wheeler G."/>
            <person name="Dacks J.B."/>
            <person name="Delwiche C.F."/>
            <person name="Dyhrman S.T."/>
            <person name="Glockner G."/>
            <person name="John U."/>
            <person name="Richards T."/>
            <person name="Worden A.Z."/>
            <person name="Zhang X."/>
            <person name="Grigoriev I.V."/>
            <person name="Allen A.E."/>
            <person name="Bidle K."/>
            <person name="Borodovsky M."/>
            <person name="Bowler C."/>
            <person name="Brownlee C."/>
            <person name="Cock J.M."/>
            <person name="Elias M."/>
            <person name="Gladyshev V.N."/>
            <person name="Groth M."/>
            <person name="Guda C."/>
            <person name="Hadaegh A."/>
            <person name="Iglesias-Rodriguez M.D."/>
            <person name="Jenkins J."/>
            <person name="Jones B.M."/>
            <person name="Lawson T."/>
            <person name="Leese F."/>
            <person name="Lindquist E."/>
            <person name="Lobanov A."/>
            <person name="Lomsadze A."/>
            <person name="Malik S.B."/>
            <person name="Marsh M.E."/>
            <person name="Mackinder L."/>
            <person name="Mock T."/>
            <person name="Mueller-Roeber B."/>
            <person name="Pagarete A."/>
            <person name="Parker M."/>
            <person name="Probert I."/>
            <person name="Quesneville H."/>
            <person name="Raines C."/>
            <person name="Rensing S.A."/>
            <person name="Riano-Pachon D.M."/>
            <person name="Richier S."/>
            <person name="Rokitta S."/>
            <person name="Shiraiwa Y."/>
            <person name="Soanes D.M."/>
            <person name="van der Giezen M."/>
            <person name="Wahlund T.M."/>
            <person name="Williams B."/>
            <person name="Wilson W."/>
            <person name="Wolfe G."/>
            <person name="Wurch L.L."/>
        </authorList>
    </citation>
    <scope>NUCLEOTIDE SEQUENCE</scope>
</reference>
<dbReference type="GO" id="GO:0003904">
    <property type="term" value="F:deoxyribodipyrimidine photo-lyase activity"/>
    <property type="evidence" value="ECO:0007669"/>
    <property type="project" value="TreeGrafter"/>
</dbReference>
<dbReference type="Proteomes" id="UP000013827">
    <property type="component" value="Unassembled WGS sequence"/>
</dbReference>
<dbReference type="HOGENOM" id="CLU_971243_0_0_1"/>
<evidence type="ECO:0000313" key="4">
    <source>
        <dbReference type="Proteomes" id="UP000013827"/>
    </source>
</evidence>
<accession>A0A0D3IXT9</accession>
<feature type="domain" description="Photolyase/cryptochrome alpha/beta" evidence="2">
    <location>
        <begin position="25"/>
        <end position="165"/>
    </location>
</feature>
<dbReference type="Gene3D" id="3.40.50.620">
    <property type="entry name" value="HUPs"/>
    <property type="match status" value="1"/>
</dbReference>
<dbReference type="SUPFAM" id="SSF52425">
    <property type="entry name" value="Cryptochrome/photolyase, N-terminal domain"/>
    <property type="match status" value="1"/>
</dbReference>
<sequence length="287" mass="30737">MPSQSAAIVNPKRVRLLSKAKLPAGGIVYWMGRDQRVQDNWALLHAAELAEAHSLPLSVVFCLPPPAAGSPSTGPGSTLREYGFMLKGLREVSTELAALRVPFCLLHGGSPPELLSQFCAQHEALRIGLYLNDKYSIDGRDPNGYVGVGWSVMGVHDMGWAERAVFGKIRYMNYNGCKRKFDVKQYVAEWSGKKAAAGSTSAGAKSASAGRAKAGGKAMKQTTLGGGSTAAADDEPRAQGAAAEEAQSWPSRLRVWWVESDLRVDGRGSGRYWVLRGLGCAASGWRG</sequence>
<dbReference type="InterPro" id="IPR036134">
    <property type="entry name" value="Crypto/Photolyase_FAD-like_sf"/>
</dbReference>
<dbReference type="GO" id="GO:0000719">
    <property type="term" value="P:photoreactive repair"/>
    <property type="evidence" value="ECO:0007669"/>
    <property type="project" value="TreeGrafter"/>
</dbReference>
<organism evidence="3 4">
    <name type="scientific">Emiliania huxleyi (strain CCMP1516)</name>
    <dbReference type="NCBI Taxonomy" id="280463"/>
    <lineage>
        <taxon>Eukaryota</taxon>
        <taxon>Haptista</taxon>
        <taxon>Haptophyta</taxon>
        <taxon>Prymnesiophyceae</taxon>
        <taxon>Isochrysidales</taxon>
        <taxon>Noelaerhabdaceae</taxon>
        <taxon>Emiliania</taxon>
    </lineage>
</organism>
<feature type="compositionally biased region" description="Low complexity" evidence="1">
    <location>
        <begin position="201"/>
        <end position="218"/>
    </location>
</feature>
<feature type="region of interest" description="Disordered" evidence="1">
    <location>
        <begin position="201"/>
        <end position="245"/>
    </location>
</feature>
<name>A0A0D3IXT9_EMIH1</name>
<dbReference type="InterPro" id="IPR036155">
    <property type="entry name" value="Crypto/Photolyase_N_sf"/>
</dbReference>